<dbReference type="PANTHER" id="PTHR10272:SF14">
    <property type="entry name" value="PAF ACETYLHYDROLASE FAMILY PROTEIN"/>
    <property type="match status" value="1"/>
</dbReference>
<evidence type="ECO:0000313" key="6">
    <source>
        <dbReference type="EMBL" id="SPO01484.1"/>
    </source>
</evidence>
<feature type="signal peptide" evidence="5">
    <location>
        <begin position="1"/>
        <end position="16"/>
    </location>
</feature>
<keyword evidence="2" id="KW-0378">Hydrolase</keyword>
<dbReference type="GO" id="GO:0016042">
    <property type="term" value="P:lipid catabolic process"/>
    <property type="evidence" value="ECO:0007669"/>
    <property type="project" value="UniProtKB-KW"/>
</dbReference>
<dbReference type="GO" id="GO:0003847">
    <property type="term" value="F:1-alkyl-2-acetylglycerophosphocholine esterase activity"/>
    <property type="evidence" value="ECO:0007669"/>
    <property type="project" value="UniProtKB-EC"/>
</dbReference>
<proteinExistence type="predicted"/>
<dbReference type="SUPFAM" id="SSF53474">
    <property type="entry name" value="alpha/beta-Hydrolases"/>
    <property type="match status" value="1"/>
</dbReference>
<dbReference type="EMBL" id="ONZQ02000005">
    <property type="protein sequence ID" value="SPO01484.1"/>
    <property type="molecule type" value="Genomic_DNA"/>
</dbReference>
<evidence type="ECO:0000256" key="3">
    <source>
        <dbReference type="ARBA" id="ARBA00022963"/>
    </source>
</evidence>
<dbReference type="EC" id="3.1.1.47" evidence="1"/>
<keyword evidence="7" id="KW-1185">Reference proteome</keyword>
<evidence type="ECO:0000256" key="1">
    <source>
        <dbReference type="ARBA" id="ARBA00013201"/>
    </source>
</evidence>
<reference evidence="6" key="1">
    <citation type="submission" date="2018-03" db="EMBL/GenBank/DDBJ databases">
        <authorList>
            <person name="Guldener U."/>
        </authorList>
    </citation>
    <scope>NUCLEOTIDE SEQUENCE</scope>
</reference>
<keyword evidence="5" id="KW-0732">Signal</keyword>
<evidence type="ECO:0000256" key="4">
    <source>
        <dbReference type="ARBA" id="ARBA00023098"/>
    </source>
</evidence>
<feature type="chain" id="PRO_5042004797" description="1-alkyl-2-acetylglycerophosphocholine esterase" evidence="5">
    <location>
        <begin position="17"/>
        <end position="376"/>
    </location>
</feature>
<gene>
    <name evidence="6" type="ORF">DNG_04157</name>
</gene>
<organism evidence="6 7">
    <name type="scientific">Cephalotrichum gorgonifer</name>
    <dbReference type="NCBI Taxonomy" id="2041049"/>
    <lineage>
        <taxon>Eukaryota</taxon>
        <taxon>Fungi</taxon>
        <taxon>Dikarya</taxon>
        <taxon>Ascomycota</taxon>
        <taxon>Pezizomycotina</taxon>
        <taxon>Sordariomycetes</taxon>
        <taxon>Hypocreomycetidae</taxon>
        <taxon>Microascales</taxon>
        <taxon>Microascaceae</taxon>
        <taxon>Cephalotrichum</taxon>
    </lineage>
</organism>
<evidence type="ECO:0000256" key="5">
    <source>
        <dbReference type="SAM" id="SignalP"/>
    </source>
</evidence>
<dbReference type="PANTHER" id="PTHR10272">
    <property type="entry name" value="PLATELET-ACTIVATING FACTOR ACETYLHYDROLASE"/>
    <property type="match status" value="1"/>
</dbReference>
<dbReference type="Gene3D" id="3.40.50.1820">
    <property type="entry name" value="alpha/beta hydrolase"/>
    <property type="match status" value="1"/>
</dbReference>
<accession>A0AAE8SU97</accession>
<dbReference type="Pfam" id="PF03403">
    <property type="entry name" value="PAF-AH_p_II"/>
    <property type="match status" value="2"/>
</dbReference>
<keyword evidence="4" id="KW-0443">Lipid metabolism</keyword>
<dbReference type="AlphaFoldDB" id="A0AAE8SU97"/>
<dbReference type="Proteomes" id="UP001187682">
    <property type="component" value="Unassembled WGS sequence"/>
</dbReference>
<keyword evidence="3" id="KW-0442">Lipid degradation</keyword>
<comment type="caution">
    <text evidence="6">The sequence shown here is derived from an EMBL/GenBank/DDBJ whole genome shotgun (WGS) entry which is preliminary data.</text>
</comment>
<evidence type="ECO:0000313" key="7">
    <source>
        <dbReference type="Proteomes" id="UP001187682"/>
    </source>
</evidence>
<sequence>MIPALLVSALASVAQAIAISGPTGPYAVSMDIQALTDSGRLDPYAPADDPHSRQVLISTFIPVNETETPCRRRHTTPYMTPLVAAAYDQLGVFVGLPNGTFSSLELEFCAPKTSRCRSKVPSYPLVLFSPGAGNPRLLYGAMAREVASHGFAVVTIDHPYDASFVEFPDGTVFSAVSIDDENSTAIELLTKVRAEDTSFVLSHLSENPVRGIDLTKVIMFGHSLGGATAATAMLSDPRIRGGINLDGRLPNPVKDAGLDGPFVLVGRPGHADEDQTWDVFYEHLRGPRSHLEVKGTLHGSFTDFPTLIQSLHLTLPDEAKALLESQIGTLEFGRAGQVVAGIVSAFADAVLNGKAESLFTIGDEAIPEVEVVRAEM</sequence>
<evidence type="ECO:0000256" key="2">
    <source>
        <dbReference type="ARBA" id="ARBA00022801"/>
    </source>
</evidence>
<protein>
    <recommendedName>
        <fullName evidence="1">1-alkyl-2-acetylglycerophosphocholine esterase</fullName>
        <ecNumber evidence="1">3.1.1.47</ecNumber>
    </recommendedName>
</protein>
<dbReference type="InterPro" id="IPR029058">
    <property type="entry name" value="AB_hydrolase_fold"/>
</dbReference>
<name>A0AAE8SU97_9PEZI</name>